<feature type="region of interest" description="Disordered" evidence="1">
    <location>
        <begin position="500"/>
        <end position="519"/>
    </location>
</feature>
<dbReference type="Proteomes" id="UP000077755">
    <property type="component" value="Chromosome 6"/>
</dbReference>
<evidence type="ECO:0000256" key="1">
    <source>
        <dbReference type="SAM" id="MobiDB-lite"/>
    </source>
</evidence>
<dbReference type="InterPro" id="IPR012340">
    <property type="entry name" value="NA-bd_OB-fold"/>
</dbReference>
<dbReference type="InterPro" id="IPR003871">
    <property type="entry name" value="RFA1B/D_OB_1st"/>
</dbReference>
<dbReference type="SUPFAM" id="SSF50249">
    <property type="entry name" value="Nucleic acid-binding proteins"/>
    <property type="match status" value="3"/>
</dbReference>
<dbReference type="Gene3D" id="2.40.50.140">
    <property type="entry name" value="Nucleic acid-binding proteins"/>
    <property type="match status" value="3"/>
</dbReference>
<name>A0A175YDV5_DAUCS</name>
<feature type="compositionally biased region" description="Polar residues" evidence="1">
    <location>
        <begin position="461"/>
        <end position="478"/>
    </location>
</feature>
<evidence type="ECO:0000259" key="2">
    <source>
        <dbReference type="Pfam" id="PF02721"/>
    </source>
</evidence>
<reference evidence="3" key="2">
    <citation type="submission" date="2022-03" db="EMBL/GenBank/DDBJ databases">
        <title>Draft title - Genomic analysis of global carrot germplasm unveils the trajectory of domestication and the origin of high carotenoid orange carrot.</title>
        <authorList>
            <person name="Iorizzo M."/>
            <person name="Ellison S."/>
            <person name="Senalik D."/>
            <person name="Macko-Podgorni A."/>
            <person name="Grzebelus D."/>
            <person name="Bostan H."/>
            <person name="Rolling W."/>
            <person name="Curaba J."/>
            <person name="Simon P."/>
        </authorList>
    </citation>
    <scope>NUCLEOTIDE SEQUENCE</scope>
    <source>
        <tissue evidence="3">Leaf</tissue>
    </source>
</reference>
<keyword evidence="4" id="KW-1185">Reference proteome</keyword>
<reference evidence="3" key="1">
    <citation type="journal article" date="2016" name="Nat. Genet.">
        <title>A high-quality carrot genome assembly provides new insights into carotenoid accumulation and asterid genome evolution.</title>
        <authorList>
            <person name="Iorizzo M."/>
            <person name="Ellison S."/>
            <person name="Senalik D."/>
            <person name="Zeng P."/>
            <person name="Satapoomin P."/>
            <person name="Huang J."/>
            <person name="Bowman M."/>
            <person name="Iovene M."/>
            <person name="Sanseverino W."/>
            <person name="Cavagnaro P."/>
            <person name="Yildiz M."/>
            <person name="Macko-Podgorni A."/>
            <person name="Moranska E."/>
            <person name="Grzebelus E."/>
            <person name="Grzebelus D."/>
            <person name="Ashrafi H."/>
            <person name="Zheng Z."/>
            <person name="Cheng S."/>
            <person name="Spooner D."/>
            <person name="Van Deynze A."/>
            <person name="Simon P."/>
        </authorList>
    </citation>
    <scope>NUCLEOTIDE SEQUENCE</scope>
    <source>
        <tissue evidence="3">Leaf</tissue>
    </source>
</reference>
<accession>A0A175YDV5</accession>
<dbReference type="AlphaFoldDB" id="A0A175YDV5"/>
<evidence type="ECO:0000313" key="4">
    <source>
        <dbReference type="Proteomes" id="UP000077755"/>
    </source>
</evidence>
<organism evidence="3 4">
    <name type="scientific">Daucus carota subsp. sativus</name>
    <name type="common">Carrot</name>
    <dbReference type="NCBI Taxonomy" id="79200"/>
    <lineage>
        <taxon>Eukaryota</taxon>
        <taxon>Viridiplantae</taxon>
        <taxon>Streptophyta</taxon>
        <taxon>Embryophyta</taxon>
        <taxon>Tracheophyta</taxon>
        <taxon>Spermatophyta</taxon>
        <taxon>Magnoliopsida</taxon>
        <taxon>eudicotyledons</taxon>
        <taxon>Gunneridae</taxon>
        <taxon>Pentapetalae</taxon>
        <taxon>asterids</taxon>
        <taxon>campanulids</taxon>
        <taxon>Apiales</taxon>
        <taxon>Apiaceae</taxon>
        <taxon>Apioideae</taxon>
        <taxon>Scandiceae</taxon>
        <taxon>Daucinae</taxon>
        <taxon>Daucus</taxon>
        <taxon>Daucus sect. Daucus</taxon>
    </lineage>
</organism>
<feature type="domain" description="Replication protein A 70 kDa DNA-binding subunit B/D first OB fold" evidence="2">
    <location>
        <begin position="5"/>
        <end position="107"/>
    </location>
</feature>
<dbReference type="EMBL" id="CP093348">
    <property type="protein sequence ID" value="WOH04034.1"/>
    <property type="molecule type" value="Genomic_DNA"/>
</dbReference>
<protein>
    <recommendedName>
        <fullName evidence="2">Replication protein A 70 kDa DNA-binding subunit B/D first OB fold domain-containing protein</fullName>
    </recommendedName>
</protein>
<dbReference type="PANTHER" id="PTHR47165:SF4">
    <property type="entry name" value="OS03G0429900 PROTEIN"/>
    <property type="match status" value="1"/>
</dbReference>
<sequence>MAPFLNSLTSSTNRCSIDVRILSLWQSIKDEVSTGPVGLNMKLLDENGTSIEAYINPRIVGRFHPLLHQSEMYSLFNFSVVLFSHDITHRVSKNSYYILFHEHPEVKALGPNDKAIPKYCFDFVFLKDVRHIKHDNNILIDIVGLIGCVELPSIVINNEGVEEKFVEFGITDGMLCRVVCRMTVKNIDEHEEWYICICSECGLEFEENAGSNKCPHCKVKIVMADKRYRLIAQAFDKSAELYILLGDNAVEKLLGKTVFEIQLAATMAIEKYDSLTSTDPDNYNWKVKVRISRKWESIQKNTTNVKGWNIILVDDQEGEIYVIQNFSVKPYTEKEKHMCFKDDTHIYFSSYTQEFKYPGSDNLIPANVFGFYDISELLPIVNQNTFLIDVVGVVQNVEFPRHFVNKNNEEQSYVKFDLTDGSFKQSGFRTTQMEMARFEPDPNMSVAEIKSLIPETEEGGLTQTSKHLGKSTPDTLKSTNRTKGKKKLLKNVRKVNLAADADEDEEIPLGMWTTQTDPE</sequence>
<proteinExistence type="predicted"/>
<gene>
    <name evidence="3" type="ORF">DCAR_0623439</name>
</gene>
<feature type="region of interest" description="Disordered" evidence="1">
    <location>
        <begin position="456"/>
        <end position="487"/>
    </location>
</feature>
<dbReference type="Gramene" id="KZM81022">
    <property type="protein sequence ID" value="KZM81022"/>
    <property type="gene ID" value="DCAR_031414"/>
</dbReference>
<dbReference type="Pfam" id="PF02721">
    <property type="entry name" value="DUF223"/>
    <property type="match status" value="1"/>
</dbReference>
<evidence type="ECO:0000313" key="3">
    <source>
        <dbReference type="EMBL" id="WOH04034.1"/>
    </source>
</evidence>
<dbReference type="PANTHER" id="PTHR47165">
    <property type="entry name" value="OS03G0429900 PROTEIN"/>
    <property type="match status" value="1"/>
</dbReference>